<keyword evidence="3" id="KW-1185">Reference proteome</keyword>
<evidence type="ECO:0000313" key="3">
    <source>
        <dbReference type="Proteomes" id="UP000078512"/>
    </source>
</evidence>
<proteinExistence type="predicted"/>
<evidence type="ECO:0000256" key="1">
    <source>
        <dbReference type="SAM" id="Phobius"/>
    </source>
</evidence>
<gene>
    <name evidence="2" type="ORF">K457DRAFT_443599</name>
</gene>
<reference evidence="2 3" key="1">
    <citation type="submission" date="2016-05" db="EMBL/GenBank/DDBJ databases">
        <title>Genome sequencing reveals origins of a unique bacterial endosymbiosis in the earliest lineages of terrestrial Fungi.</title>
        <authorList>
            <consortium name="DOE Joint Genome Institute"/>
            <person name="Uehling J."/>
            <person name="Gryganskyi A."/>
            <person name="Hameed K."/>
            <person name="Tschaplinski T."/>
            <person name="Misztal P."/>
            <person name="Wu S."/>
            <person name="Desiro A."/>
            <person name="Vande Pol N."/>
            <person name="Du Z.-Y."/>
            <person name="Zienkiewicz A."/>
            <person name="Zienkiewicz K."/>
            <person name="Morin E."/>
            <person name="Tisserant E."/>
            <person name="Splivallo R."/>
            <person name="Hainaut M."/>
            <person name="Henrissat B."/>
            <person name="Ohm R."/>
            <person name="Kuo A."/>
            <person name="Yan J."/>
            <person name="Lipzen A."/>
            <person name="Nolan M."/>
            <person name="Labutti K."/>
            <person name="Barry K."/>
            <person name="Goldstein A."/>
            <person name="Labbe J."/>
            <person name="Schadt C."/>
            <person name="Tuskan G."/>
            <person name="Grigoriev I."/>
            <person name="Martin F."/>
            <person name="Vilgalys R."/>
            <person name="Bonito G."/>
        </authorList>
    </citation>
    <scope>NUCLEOTIDE SEQUENCE [LARGE SCALE GENOMIC DNA]</scope>
    <source>
        <strain evidence="2 3">AG-77</strain>
    </source>
</reference>
<keyword evidence="1" id="KW-0472">Membrane</keyword>
<sequence length="103" mass="11431">MLHHTLHLTLPHHNTSLDKHNKNLITLSLLRRHTIPSPSTPLFYPSSAASSSSSSSSSFVLIPFLLIIPLCLFPPSFLAITFHSVSCFPILLHLTSLYLCPPF</sequence>
<evidence type="ECO:0000313" key="2">
    <source>
        <dbReference type="EMBL" id="OAQ30380.1"/>
    </source>
</evidence>
<dbReference type="AlphaFoldDB" id="A0A197JYS8"/>
<dbReference type="Proteomes" id="UP000078512">
    <property type="component" value="Unassembled WGS sequence"/>
</dbReference>
<keyword evidence="1" id="KW-0812">Transmembrane</keyword>
<feature type="transmembrane region" description="Helical" evidence="1">
    <location>
        <begin position="55"/>
        <end position="73"/>
    </location>
</feature>
<protein>
    <submittedName>
        <fullName evidence="2">Uncharacterized protein</fullName>
    </submittedName>
</protein>
<organism evidence="2 3">
    <name type="scientific">Linnemannia elongata AG-77</name>
    <dbReference type="NCBI Taxonomy" id="1314771"/>
    <lineage>
        <taxon>Eukaryota</taxon>
        <taxon>Fungi</taxon>
        <taxon>Fungi incertae sedis</taxon>
        <taxon>Mucoromycota</taxon>
        <taxon>Mortierellomycotina</taxon>
        <taxon>Mortierellomycetes</taxon>
        <taxon>Mortierellales</taxon>
        <taxon>Mortierellaceae</taxon>
        <taxon>Linnemannia</taxon>
    </lineage>
</organism>
<name>A0A197JYS8_9FUNG</name>
<accession>A0A197JYS8</accession>
<keyword evidence="1" id="KW-1133">Transmembrane helix</keyword>
<dbReference type="EMBL" id="KV442035">
    <property type="protein sequence ID" value="OAQ30380.1"/>
    <property type="molecule type" value="Genomic_DNA"/>
</dbReference>